<organism evidence="1 2">
    <name type="scientific">Cuscuta campestris</name>
    <dbReference type="NCBI Taxonomy" id="132261"/>
    <lineage>
        <taxon>Eukaryota</taxon>
        <taxon>Viridiplantae</taxon>
        <taxon>Streptophyta</taxon>
        <taxon>Embryophyta</taxon>
        <taxon>Tracheophyta</taxon>
        <taxon>Spermatophyta</taxon>
        <taxon>Magnoliopsida</taxon>
        <taxon>eudicotyledons</taxon>
        <taxon>Gunneridae</taxon>
        <taxon>Pentapetalae</taxon>
        <taxon>asterids</taxon>
        <taxon>lamiids</taxon>
        <taxon>Solanales</taxon>
        <taxon>Convolvulaceae</taxon>
        <taxon>Cuscuteae</taxon>
        <taxon>Cuscuta</taxon>
        <taxon>Cuscuta subgen. Grammica</taxon>
        <taxon>Cuscuta sect. Cleistogrammica</taxon>
    </lineage>
</organism>
<evidence type="ECO:0000313" key="2">
    <source>
        <dbReference type="Proteomes" id="UP000595140"/>
    </source>
</evidence>
<keyword evidence="2" id="KW-1185">Reference proteome</keyword>
<accession>A0A484KTN2</accession>
<dbReference type="EMBL" id="OOIL02000462">
    <property type="protein sequence ID" value="VFQ65466.1"/>
    <property type="molecule type" value="Genomic_DNA"/>
</dbReference>
<dbReference type="Proteomes" id="UP000595140">
    <property type="component" value="Unassembled WGS sequence"/>
</dbReference>
<reference evidence="1 2" key="1">
    <citation type="submission" date="2018-04" db="EMBL/GenBank/DDBJ databases">
        <authorList>
            <person name="Vogel A."/>
        </authorList>
    </citation>
    <scope>NUCLEOTIDE SEQUENCE [LARGE SCALE GENOMIC DNA]</scope>
</reference>
<protein>
    <submittedName>
        <fullName evidence="1">Uncharacterized protein</fullName>
    </submittedName>
</protein>
<evidence type="ECO:0000313" key="1">
    <source>
        <dbReference type="EMBL" id="VFQ65466.1"/>
    </source>
</evidence>
<gene>
    <name evidence="1" type="ORF">CCAM_LOCUS7242</name>
</gene>
<name>A0A484KTN2_9ASTE</name>
<proteinExistence type="predicted"/>
<dbReference type="AlphaFoldDB" id="A0A484KTN2"/>
<dbReference type="OrthoDB" id="1909968at2759"/>
<sequence length="114" mass="12552">MFKIVSKLIRTGLDRIRQIDGTTSFSSRSHPISSPVKHLESRSRSVVSCIKDVLVGSICFVLRSRRDSVAKSTGTPTCIPVQIHGLSIRSLIMVHLTAITLQVPCSHDDEVVLQ</sequence>